<accession>A0A9J6ATA5</accession>
<evidence type="ECO:0000313" key="2">
    <source>
        <dbReference type="Proteomes" id="UP000824120"/>
    </source>
</evidence>
<protein>
    <submittedName>
        <fullName evidence="1">Uncharacterized protein</fullName>
    </submittedName>
</protein>
<dbReference type="AlphaFoldDB" id="A0A9J6ATA5"/>
<gene>
    <name evidence="1" type="ORF">H5410_013008</name>
</gene>
<reference evidence="1 2" key="1">
    <citation type="submission" date="2020-09" db="EMBL/GenBank/DDBJ databases">
        <title>De no assembly of potato wild relative species, Solanum commersonii.</title>
        <authorList>
            <person name="Cho K."/>
        </authorList>
    </citation>
    <scope>NUCLEOTIDE SEQUENCE [LARGE SCALE GENOMIC DNA]</scope>
    <source>
        <strain evidence="1">LZ3.2</strain>
        <tissue evidence="1">Leaf</tissue>
    </source>
</reference>
<dbReference type="Proteomes" id="UP000824120">
    <property type="component" value="Chromosome 2"/>
</dbReference>
<sequence>MIDKVEFDFSLRGTWIISHELLYNRNGRMFYPYEANNFTKNLGFTKVNQLLVTGPSEEILLDLSIFAQNITYHTETYIVDVDVASDQESSSSEFEESDSNDYTYEEELKVFSQEKQWAWTDTLENYKVLEKAANI</sequence>
<proteinExistence type="predicted"/>
<name>A0A9J6ATA5_SOLCO</name>
<organism evidence="1 2">
    <name type="scientific">Solanum commersonii</name>
    <name type="common">Commerson's wild potato</name>
    <name type="synonym">Commerson's nightshade</name>
    <dbReference type="NCBI Taxonomy" id="4109"/>
    <lineage>
        <taxon>Eukaryota</taxon>
        <taxon>Viridiplantae</taxon>
        <taxon>Streptophyta</taxon>
        <taxon>Embryophyta</taxon>
        <taxon>Tracheophyta</taxon>
        <taxon>Spermatophyta</taxon>
        <taxon>Magnoliopsida</taxon>
        <taxon>eudicotyledons</taxon>
        <taxon>Gunneridae</taxon>
        <taxon>Pentapetalae</taxon>
        <taxon>asterids</taxon>
        <taxon>lamiids</taxon>
        <taxon>Solanales</taxon>
        <taxon>Solanaceae</taxon>
        <taxon>Solanoideae</taxon>
        <taxon>Solaneae</taxon>
        <taxon>Solanum</taxon>
    </lineage>
</organism>
<comment type="caution">
    <text evidence="1">The sequence shown here is derived from an EMBL/GenBank/DDBJ whole genome shotgun (WGS) entry which is preliminary data.</text>
</comment>
<dbReference type="EMBL" id="JACXVP010000002">
    <property type="protein sequence ID" value="KAG5627790.1"/>
    <property type="molecule type" value="Genomic_DNA"/>
</dbReference>
<keyword evidence="2" id="KW-1185">Reference proteome</keyword>
<evidence type="ECO:0000313" key="1">
    <source>
        <dbReference type="EMBL" id="KAG5627790.1"/>
    </source>
</evidence>